<comment type="caution">
    <text evidence="1">The sequence shown here is derived from an EMBL/GenBank/DDBJ whole genome shotgun (WGS) entry which is preliminary data.</text>
</comment>
<dbReference type="RefSeq" id="WP_285882312.1">
    <property type="nucleotide sequence ID" value="NZ_JARFYN010000040.1"/>
</dbReference>
<keyword evidence="2" id="KW-1185">Reference proteome</keyword>
<evidence type="ECO:0000313" key="2">
    <source>
        <dbReference type="Proteomes" id="UP001172630"/>
    </source>
</evidence>
<dbReference type="Proteomes" id="UP001172630">
    <property type="component" value="Unassembled WGS sequence"/>
</dbReference>
<dbReference type="InterPro" id="IPR010272">
    <property type="entry name" value="T6SS_TssF"/>
</dbReference>
<dbReference type="PANTHER" id="PTHR35370">
    <property type="entry name" value="CYTOPLASMIC PROTEIN-RELATED-RELATED"/>
    <property type="match status" value="1"/>
</dbReference>
<dbReference type="Pfam" id="PF05947">
    <property type="entry name" value="T6SS_TssF"/>
    <property type="match status" value="1"/>
</dbReference>
<gene>
    <name evidence="1" type="primary">tssF</name>
    <name evidence="1" type="ORF">PY650_25135</name>
</gene>
<dbReference type="EMBL" id="JARFYN010000040">
    <property type="protein sequence ID" value="MDL2408865.1"/>
    <property type="molecule type" value="Genomic_DNA"/>
</dbReference>
<dbReference type="NCBIfam" id="TIGR03359">
    <property type="entry name" value="VI_chp_6"/>
    <property type="match status" value="1"/>
</dbReference>
<dbReference type="PANTHER" id="PTHR35370:SF1">
    <property type="entry name" value="TYPE VI SECRETION SYSTEM COMPONENT TSSF1"/>
    <property type="match status" value="1"/>
</dbReference>
<name>A0ABT7KJS9_9HYPH</name>
<evidence type="ECO:0000313" key="1">
    <source>
        <dbReference type="EMBL" id="MDL2408865.1"/>
    </source>
</evidence>
<proteinExistence type="predicted"/>
<reference evidence="1" key="1">
    <citation type="submission" date="2023-06" db="EMBL/GenBank/DDBJ databases">
        <title>Phylogenetic Diversity of Rhizobium strains.</title>
        <authorList>
            <person name="Moura F.T."/>
            <person name="Helene L.C.F."/>
            <person name="Hungria M."/>
        </authorList>
    </citation>
    <scope>NUCLEOTIDE SEQUENCE</scope>
    <source>
        <strain evidence="1">CCGE524</strain>
    </source>
</reference>
<accession>A0ABT7KJS9</accession>
<sequence length="582" mass="64664">MTINNYYRDELSYLHEMGALFAKANPRLSRHLGKDAADPDVERLLEGMAFLVGRLRQRLDAEMPELALTLLQLVWPHYLRPVPPITMIRFGFAEGASGMSIDVPRGTRVQSRPIEGEAISFETSFDLKVLPFEIVGAELENRKSSSRILLAFRETGGEGLQALAAGPLTLFINSGSDTAIARLLYLFFRQRLRSVQLVTPNGQPTEAALTLEPMGFAASEAALPYPDGAFDGFRIIQEYFSCPEKFMFLRIKGLETFADSAADRFSLIFEMSQAFAQSTRVSADLFALNTTPAINLFEAEGRPLTVSHERSEYPVRPVGDSSHFSIHSVEAVEGWVQGSGRRIVYEPFESFRHDLSGDGKPKLHYRTQVKPSVLTNGVDHSLSFVTRLGKVGLPETEIVSMRLKCSNGALASRLGVGSVNQPTSSTPAKLGFSNLTPPLSEVPPPLEEDILWTLIANLARNFSSIVDVDALRTVVGAYDFRARCERQAAMQRDMLLQSFRKFERRSVDVISRGRPVRSFELMLSVSESMMGGEAEMYLFGSILDHFLKCFSSINSLNRFSMTGLDSNIVFRWAAKWGEAATL</sequence>
<protein>
    <submittedName>
        <fullName evidence="1">Type VI secretion system baseplate subunit TssF</fullName>
    </submittedName>
</protein>
<organism evidence="1 2">
    <name type="scientific">Rhizobium calliandrae</name>
    <dbReference type="NCBI Taxonomy" id="1312182"/>
    <lineage>
        <taxon>Bacteria</taxon>
        <taxon>Pseudomonadati</taxon>
        <taxon>Pseudomonadota</taxon>
        <taxon>Alphaproteobacteria</taxon>
        <taxon>Hyphomicrobiales</taxon>
        <taxon>Rhizobiaceae</taxon>
        <taxon>Rhizobium/Agrobacterium group</taxon>
        <taxon>Rhizobium</taxon>
    </lineage>
</organism>
<dbReference type="PIRSF" id="PIRSF028304">
    <property type="entry name" value="UCP028304"/>
    <property type="match status" value="1"/>
</dbReference>